<name>Q2G3Q3_NOVAD</name>
<dbReference type="InterPro" id="IPR050109">
    <property type="entry name" value="HTH-type_TetR-like_transc_reg"/>
</dbReference>
<dbReference type="EMBL" id="CP000248">
    <property type="protein sequence ID" value="ABD27520.1"/>
    <property type="molecule type" value="Genomic_DNA"/>
</dbReference>
<dbReference type="SUPFAM" id="SSF46689">
    <property type="entry name" value="Homeodomain-like"/>
    <property type="match status" value="1"/>
</dbReference>
<dbReference type="PRINTS" id="PR00455">
    <property type="entry name" value="HTHTETR"/>
</dbReference>
<dbReference type="GO" id="GO:0000976">
    <property type="term" value="F:transcription cis-regulatory region binding"/>
    <property type="evidence" value="ECO:0007669"/>
    <property type="project" value="TreeGrafter"/>
</dbReference>
<dbReference type="PANTHER" id="PTHR30055:SF234">
    <property type="entry name" value="HTH-TYPE TRANSCRIPTIONAL REGULATOR BETI"/>
    <property type="match status" value="1"/>
</dbReference>
<protein>
    <submittedName>
        <fullName evidence="6">Transcriptional regulator, TetR family</fullName>
    </submittedName>
</protein>
<evidence type="ECO:0000256" key="3">
    <source>
        <dbReference type="ARBA" id="ARBA00023163"/>
    </source>
</evidence>
<evidence type="ECO:0000313" key="6">
    <source>
        <dbReference type="EMBL" id="ABD27520.1"/>
    </source>
</evidence>
<keyword evidence="2 4" id="KW-0238">DNA-binding</keyword>
<dbReference type="STRING" id="279238.Saro_3085"/>
<dbReference type="Pfam" id="PF17938">
    <property type="entry name" value="TetR_C_29"/>
    <property type="match status" value="1"/>
</dbReference>
<keyword evidence="7" id="KW-1185">Reference proteome</keyword>
<gene>
    <name evidence="6" type="ordered locus">Saro_3085</name>
</gene>
<feature type="DNA-binding region" description="H-T-H motif" evidence="4">
    <location>
        <begin position="38"/>
        <end position="57"/>
    </location>
</feature>
<dbReference type="PROSITE" id="PS50977">
    <property type="entry name" value="HTH_TETR_2"/>
    <property type="match status" value="1"/>
</dbReference>
<reference evidence="7" key="1">
    <citation type="submission" date="2006-01" db="EMBL/GenBank/DDBJ databases">
        <title>Complete sequence of Novosphingobium aromaticivorans DSM 12444.</title>
        <authorList>
            <consortium name="US DOE Joint Genome Institute"/>
            <person name="Copeland A."/>
            <person name="Lucas S."/>
            <person name="Lapidus A."/>
            <person name="Barry K."/>
            <person name="Detter J.C."/>
            <person name="Glavina T."/>
            <person name="Hammon N."/>
            <person name="Israni S."/>
            <person name="Pitluck S."/>
            <person name="Chain P."/>
            <person name="Malfatti S."/>
            <person name="Shin M."/>
            <person name="Vergez L."/>
            <person name="Schmutz J."/>
            <person name="Larimer F."/>
            <person name="Land M."/>
            <person name="Kyrpides N."/>
            <person name="Ivanova N."/>
            <person name="Fredrickson J."/>
            <person name="Balkwill D."/>
            <person name="Romine M.F."/>
            <person name="Richardson P."/>
        </authorList>
    </citation>
    <scope>NUCLEOTIDE SEQUENCE [LARGE SCALE GENOMIC DNA]</scope>
    <source>
        <strain evidence="7">ATCC 700278 / DSM 12444 / CCUG 56034 / CIP 105152 / NBRC 16084 / F199</strain>
    </source>
</reference>
<keyword evidence="1" id="KW-0805">Transcription regulation</keyword>
<proteinExistence type="predicted"/>
<sequence length="215" mass="23300">MSNASRPVARQPRGDATRHAILTAAETVFADLGYAAARLEDVAQVVGIRRPSIVYYFPGKRQLYDEVEADIFAAMHAFVVERMAEASRPIDRLLAILDAWLDFFVQRPTAARIIQRLVADPGPRSEDPVEFSGTALADFEAIIASGVADGSFREVPAMHILNSVAAGALFYVCNARQLGAGREYDPADPAILAQFRATLHRQAIAAVGHADQPQG</sequence>
<dbReference type="KEGG" id="nar:Saro_3085"/>
<dbReference type="HOGENOM" id="CLU_069356_12_8_5"/>
<dbReference type="RefSeq" id="WP_011446724.1">
    <property type="nucleotide sequence ID" value="NC_007794.1"/>
</dbReference>
<evidence type="ECO:0000256" key="1">
    <source>
        <dbReference type="ARBA" id="ARBA00023015"/>
    </source>
</evidence>
<keyword evidence="3" id="KW-0804">Transcription</keyword>
<evidence type="ECO:0000256" key="2">
    <source>
        <dbReference type="ARBA" id="ARBA00023125"/>
    </source>
</evidence>
<dbReference type="PANTHER" id="PTHR30055">
    <property type="entry name" value="HTH-TYPE TRANSCRIPTIONAL REGULATOR RUTR"/>
    <property type="match status" value="1"/>
</dbReference>
<organism evidence="6 7">
    <name type="scientific">Novosphingobium aromaticivorans (strain ATCC 700278 / DSM 12444 / CCUG 56034 / CIP 105152 / NBRC 16084 / F199)</name>
    <dbReference type="NCBI Taxonomy" id="279238"/>
    <lineage>
        <taxon>Bacteria</taxon>
        <taxon>Pseudomonadati</taxon>
        <taxon>Pseudomonadota</taxon>
        <taxon>Alphaproteobacteria</taxon>
        <taxon>Sphingomonadales</taxon>
        <taxon>Sphingomonadaceae</taxon>
        <taxon>Novosphingobium</taxon>
    </lineage>
</organism>
<dbReference type="Pfam" id="PF00440">
    <property type="entry name" value="TetR_N"/>
    <property type="match status" value="1"/>
</dbReference>
<evidence type="ECO:0000259" key="5">
    <source>
        <dbReference type="PROSITE" id="PS50977"/>
    </source>
</evidence>
<dbReference type="Proteomes" id="UP000009134">
    <property type="component" value="Chromosome"/>
</dbReference>
<dbReference type="AlphaFoldDB" id="Q2G3Q3"/>
<dbReference type="GO" id="GO:0003700">
    <property type="term" value="F:DNA-binding transcription factor activity"/>
    <property type="evidence" value="ECO:0007669"/>
    <property type="project" value="TreeGrafter"/>
</dbReference>
<dbReference type="InterPro" id="IPR001647">
    <property type="entry name" value="HTH_TetR"/>
</dbReference>
<dbReference type="InterPro" id="IPR036271">
    <property type="entry name" value="Tet_transcr_reg_TetR-rel_C_sf"/>
</dbReference>
<evidence type="ECO:0000256" key="4">
    <source>
        <dbReference type="PROSITE-ProRule" id="PRU00335"/>
    </source>
</evidence>
<dbReference type="Gene3D" id="1.10.357.10">
    <property type="entry name" value="Tetracycline Repressor, domain 2"/>
    <property type="match status" value="1"/>
</dbReference>
<dbReference type="InterPro" id="IPR009057">
    <property type="entry name" value="Homeodomain-like_sf"/>
</dbReference>
<evidence type="ECO:0000313" key="7">
    <source>
        <dbReference type="Proteomes" id="UP000009134"/>
    </source>
</evidence>
<dbReference type="SUPFAM" id="SSF48498">
    <property type="entry name" value="Tetracyclin repressor-like, C-terminal domain"/>
    <property type="match status" value="1"/>
</dbReference>
<feature type="domain" description="HTH tetR-type" evidence="5">
    <location>
        <begin position="15"/>
        <end position="75"/>
    </location>
</feature>
<dbReference type="eggNOG" id="COG1309">
    <property type="taxonomic scope" value="Bacteria"/>
</dbReference>
<accession>Q2G3Q3</accession>
<dbReference type="InterPro" id="IPR041474">
    <property type="entry name" value="NicS_C"/>
</dbReference>